<evidence type="ECO:0000313" key="9">
    <source>
        <dbReference type="Proteomes" id="UP000307169"/>
    </source>
</evidence>
<keyword evidence="1" id="KW-0812">Transmembrane</keyword>
<evidence type="ECO:0008006" key="12">
    <source>
        <dbReference type="Google" id="ProtNLM"/>
    </source>
</evidence>
<sequence>MTKNVDVIRTASTLPQFFQNVAYGCIISSSFAATLVSIWKPQLYAEDKYRRSLTSRESITKAFRDRHSTLLTILLSYYNNDRLTKDLDRDDPEKGTPLLLNSLSDSLESLSRSVHELPGATPMTSTRSSSILSEDVHELLQDLFKRTNRAKQEIMPAGRSPTEILPSHVESAVDLRTEIRSLKGLLLNRRSLAVRSPSPP</sequence>
<evidence type="ECO:0000313" key="3">
    <source>
        <dbReference type="EMBL" id="TIC00052.1"/>
    </source>
</evidence>
<evidence type="ECO:0000313" key="7">
    <source>
        <dbReference type="Proteomes" id="UP000305362"/>
    </source>
</evidence>
<evidence type="ECO:0000313" key="8">
    <source>
        <dbReference type="Proteomes" id="UP000305647"/>
    </source>
</evidence>
<dbReference type="EMBL" id="SPRH01000025">
    <property type="protein sequence ID" value="TIC00052.1"/>
    <property type="molecule type" value="Genomic_DNA"/>
</dbReference>
<dbReference type="Proteomes" id="UP000310708">
    <property type="component" value="Unassembled WGS sequence"/>
</dbReference>
<evidence type="ECO:0000313" key="11">
    <source>
        <dbReference type="Proteomes" id="UP000310708"/>
    </source>
</evidence>
<evidence type="ECO:0000313" key="6">
    <source>
        <dbReference type="EMBL" id="TIC63802.1"/>
    </source>
</evidence>
<keyword evidence="1" id="KW-0472">Membrane</keyword>
<evidence type="ECO:0000313" key="5">
    <source>
        <dbReference type="EMBL" id="TIC60582.1"/>
    </source>
</evidence>
<feature type="transmembrane region" description="Helical" evidence="1">
    <location>
        <begin position="20"/>
        <end position="39"/>
    </location>
</feature>
<dbReference type="EMBL" id="SPRC01000026">
    <property type="protein sequence ID" value="TIB78404.1"/>
    <property type="molecule type" value="Genomic_DNA"/>
</dbReference>
<dbReference type="Proteomes" id="UP000307169">
    <property type="component" value="Unassembled WGS sequence"/>
</dbReference>
<comment type="caution">
    <text evidence="6">The sequence shown here is derived from an EMBL/GenBank/DDBJ whole genome shotgun (WGS) entry which is preliminary data.</text>
</comment>
<accession>A0A4T0RN88</accession>
<keyword evidence="1" id="KW-1133">Transmembrane helix</keyword>
<dbReference type="PROSITE" id="PS51257">
    <property type="entry name" value="PROKAR_LIPOPROTEIN"/>
    <property type="match status" value="1"/>
</dbReference>
<evidence type="ECO:0000313" key="2">
    <source>
        <dbReference type="EMBL" id="TIB78404.1"/>
    </source>
</evidence>
<dbReference type="Proteomes" id="UP000305362">
    <property type="component" value="Unassembled WGS sequence"/>
</dbReference>
<dbReference type="Proteomes" id="UP000310685">
    <property type="component" value="Unassembled WGS sequence"/>
</dbReference>
<reference evidence="7 8" key="1">
    <citation type="submission" date="2019-03" db="EMBL/GenBank/DDBJ databases">
        <title>Sequencing 25 genomes of Wallemia mellicola.</title>
        <authorList>
            <person name="Gostincar C."/>
        </authorList>
    </citation>
    <scope>NUCLEOTIDE SEQUENCE [LARGE SCALE GENOMIC DNA]</scope>
    <source>
        <strain evidence="3 9">EXF-1262</strain>
        <strain evidence="5 7">EXF-1277</strain>
        <strain evidence="2 10">EXF-6152</strain>
        <strain evidence="6 11">EXF-757</strain>
        <strain evidence="4 8">EXF-8738</strain>
    </source>
</reference>
<dbReference type="Proteomes" id="UP000305647">
    <property type="component" value="Unassembled WGS sequence"/>
</dbReference>
<dbReference type="AlphaFoldDB" id="A0A4T0RN88"/>
<proteinExistence type="predicted"/>
<dbReference type="OrthoDB" id="3358361at2759"/>
<organism evidence="6 11">
    <name type="scientific">Wallemia mellicola</name>
    <dbReference type="NCBI Taxonomy" id="1708541"/>
    <lineage>
        <taxon>Eukaryota</taxon>
        <taxon>Fungi</taxon>
        <taxon>Dikarya</taxon>
        <taxon>Basidiomycota</taxon>
        <taxon>Wallemiomycotina</taxon>
        <taxon>Wallemiomycetes</taxon>
        <taxon>Wallemiales</taxon>
        <taxon>Wallemiaceae</taxon>
        <taxon>Wallemia</taxon>
    </lineage>
</organism>
<gene>
    <name evidence="6" type="ORF">E3Q01_03149</name>
    <name evidence="5" type="ORF">E3Q03_03122</name>
    <name evidence="4" type="ORF">E3Q10_02243</name>
    <name evidence="3" type="ORF">E3Q17_02321</name>
    <name evidence="2" type="ORF">E3Q22_02613</name>
</gene>
<name>A0A4T0RN88_9BASI</name>
<evidence type="ECO:0000256" key="1">
    <source>
        <dbReference type="SAM" id="Phobius"/>
    </source>
</evidence>
<protein>
    <recommendedName>
        <fullName evidence="12">Peroxin-14</fullName>
    </recommendedName>
</protein>
<dbReference type="EMBL" id="SPRX01000042">
    <property type="protein sequence ID" value="TIC63802.1"/>
    <property type="molecule type" value="Genomic_DNA"/>
</dbReference>
<evidence type="ECO:0000313" key="4">
    <source>
        <dbReference type="EMBL" id="TIC30111.1"/>
    </source>
</evidence>
<evidence type="ECO:0000313" key="10">
    <source>
        <dbReference type="Proteomes" id="UP000310685"/>
    </source>
</evidence>
<dbReference type="EMBL" id="SPRO01000021">
    <property type="protein sequence ID" value="TIC30111.1"/>
    <property type="molecule type" value="Genomic_DNA"/>
</dbReference>
<dbReference type="EMBL" id="SPRV01000038">
    <property type="protein sequence ID" value="TIC60582.1"/>
    <property type="molecule type" value="Genomic_DNA"/>
</dbReference>